<dbReference type="Gene3D" id="3.40.50.150">
    <property type="entry name" value="Vaccinia Virus protein VP39"/>
    <property type="match status" value="1"/>
</dbReference>
<gene>
    <name evidence="2" type="ORF">BBOU_0171</name>
</gene>
<keyword evidence="2" id="KW-0255">Endonuclease</keyword>
<dbReference type="Proteomes" id="UP000029093">
    <property type="component" value="Unassembled WGS sequence"/>
</dbReference>
<evidence type="ECO:0000313" key="3">
    <source>
        <dbReference type="Proteomes" id="UP000029093"/>
    </source>
</evidence>
<evidence type="ECO:0000313" key="2">
    <source>
        <dbReference type="EMBL" id="KFI49308.1"/>
    </source>
</evidence>
<dbReference type="GO" id="GO:0004519">
    <property type="term" value="F:endonuclease activity"/>
    <property type="evidence" value="ECO:0007669"/>
    <property type="project" value="UniProtKB-KW"/>
</dbReference>
<keyword evidence="2" id="KW-0540">Nuclease</keyword>
<dbReference type="GO" id="GO:0009007">
    <property type="term" value="F:site-specific DNA-methyltransferase (adenine-specific) activity"/>
    <property type="evidence" value="ECO:0007669"/>
    <property type="project" value="UniProtKB-EC"/>
</dbReference>
<dbReference type="GO" id="GO:0006304">
    <property type="term" value="P:DNA modification"/>
    <property type="evidence" value="ECO:0007669"/>
    <property type="project" value="InterPro"/>
</dbReference>
<protein>
    <submittedName>
        <fullName evidence="2">Eco57I restriction endonuclease</fullName>
    </submittedName>
</protein>
<name>A0A086ZS08_9BIFI</name>
<feature type="domain" description="Type II methyltransferase M.TaqI-like" evidence="1">
    <location>
        <begin position="196"/>
        <end position="394"/>
    </location>
</feature>
<dbReference type="EMBL" id="JGYQ01000002">
    <property type="protein sequence ID" value="KFI49308.1"/>
    <property type="molecule type" value="Genomic_DNA"/>
</dbReference>
<comment type="caution">
    <text evidence="2">The sequence shown here is derived from an EMBL/GenBank/DDBJ whole genome shotgun (WGS) entry which is preliminary data.</text>
</comment>
<proteinExistence type="predicted"/>
<dbReference type="SUPFAM" id="SSF53335">
    <property type="entry name" value="S-adenosyl-L-methionine-dependent methyltransferases"/>
    <property type="match status" value="1"/>
</dbReference>
<dbReference type="InterPro" id="IPR002052">
    <property type="entry name" value="DNA_methylase_N6_adenine_CS"/>
</dbReference>
<dbReference type="GO" id="GO:0032259">
    <property type="term" value="P:methylation"/>
    <property type="evidence" value="ECO:0007669"/>
    <property type="project" value="InterPro"/>
</dbReference>
<accession>A0A086ZS08</accession>
<keyword evidence="3" id="KW-1185">Reference proteome</keyword>
<dbReference type="AlphaFoldDB" id="A0A086ZS08"/>
<dbReference type="Pfam" id="PF07669">
    <property type="entry name" value="Eco57I"/>
    <property type="match status" value="1"/>
</dbReference>
<dbReference type="InterPro" id="IPR029063">
    <property type="entry name" value="SAM-dependent_MTases_sf"/>
</dbReference>
<keyword evidence="2" id="KW-0378">Hydrolase</keyword>
<evidence type="ECO:0000259" key="1">
    <source>
        <dbReference type="Pfam" id="PF07669"/>
    </source>
</evidence>
<dbReference type="InterPro" id="IPR011639">
    <property type="entry name" value="MethylTrfase_TaqI-like_dom"/>
</dbReference>
<reference evidence="2 3" key="1">
    <citation type="submission" date="2014-03" db="EMBL/GenBank/DDBJ databases">
        <title>Genomics of Bifidobacteria.</title>
        <authorList>
            <person name="Ventura M."/>
            <person name="Milani C."/>
            <person name="Lugli G.A."/>
        </authorList>
    </citation>
    <scope>NUCLEOTIDE SEQUENCE [LARGE SCALE GENOMIC DNA]</scope>
    <source>
        <strain evidence="2 3">LMG 10736</strain>
    </source>
</reference>
<organism evidence="2 3">
    <name type="scientific">Bifidobacterium boum</name>
    <dbReference type="NCBI Taxonomy" id="78343"/>
    <lineage>
        <taxon>Bacteria</taxon>
        <taxon>Bacillati</taxon>
        <taxon>Actinomycetota</taxon>
        <taxon>Actinomycetes</taxon>
        <taxon>Bifidobacteriales</taxon>
        <taxon>Bifidobacteriaceae</taxon>
        <taxon>Bifidobacterium</taxon>
    </lineage>
</organism>
<dbReference type="REBASE" id="384925">
    <property type="entry name" value="Bbo10736ORF170P"/>
</dbReference>
<dbReference type="PROSITE" id="PS00092">
    <property type="entry name" value="N6_MTASE"/>
    <property type="match status" value="1"/>
</dbReference>
<dbReference type="GO" id="GO:0003676">
    <property type="term" value="F:nucleic acid binding"/>
    <property type="evidence" value="ECO:0007669"/>
    <property type="project" value="InterPro"/>
</dbReference>
<sequence length="654" mass="74994">MSCDIQSDLMRADKRRVLGLLLQDKTSKRNILWGTDMYAERGTAYAHDSEITPELITGVHAGLIRSRAQKHQDQQSERTRTHAEVFTPMWVCAMMIDALDDDWFGAQHVFTDESGHRTQRVAFPEGKMWQDYVCSTRMEITCGEAPFLVNRYDAATGEPVPVENRIGILDRKLRVVDENAADEDEWMHWAILAFRNTYGYEFQGDNLLIARLNLLATFEEYLDYRWHREATDKELRKIANIIVWNVWQMDGLDNCVPYSISDEQISLFESQGLDDPMRLVPKNQHPYRCRVYRWRSNNSQVLVSPEGGIAMKFDYIIGNPPFQEESEGDNKTYAKPVYNFFLDAAYQLGDVVEMIHPARFLFDAGSTPKAWNQQMLNDEHFKVLWYEADSKKVFSNTEIKGGIAVTLHNARAKFGRIKQFIPYPELKTAVDKIQASPSFVGLNTIAVSRTAYRLTEKLHSDFPNVAMRLSAGHRYDMSTNILELLPEVFHDSIPDDGQEYIQIVGRAANTRVTKYIRREYVNHVENLDAWKLLLPKASGTGDFGETLADIIVAQPGTGSTETFMSMGNFADEAEAMNCLSYVKTRFVRALLGVLKTTQDITPAKWKYVPLQDFTSASDIDWTQSISDIDKQLCKKYNLTDEEIDFIEKNVKEMK</sequence>